<dbReference type="AlphaFoldDB" id="A0A8S1CCI5"/>
<keyword evidence="4" id="KW-1185">Reference proteome</keyword>
<evidence type="ECO:0000313" key="4">
    <source>
        <dbReference type="Proteomes" id="UP000494165"/>
    </source>
</evidence>
<comment type="caution">
    <text evidence="3">The sequence shown here is derived from an EMBL/GenBank/DDBJ whole genome shotgun (WGS) entry which is preliminary data.</text>
</comment>
<feature type="region of interest" description="Disordered" evidence="1">
    <location>
        <begin position="112"/>
        <end position="133"/>
    </location>
</feature>
<evidence type="ECO:0000259" key="2">
    <source>
        <dbReference type="PROSITE" id="PS00028"/>
    </source>
</evidence>
<accession>A0A8S1CCI5</accession>
<evidence type="ECO:0000313" key="3">
    <source>
        <dbReference type="EMBL" id="CAB3365839.1"/>
    </source>
</evidence>
<feature type="compositionally biased region" description="Polar residues" evidence="1">
    <location>
        <begin position="112"/>
        <end position="124"/>
    </location>
</feature>
<feature type="domain" description="C2H2-type" evidence="2">
    <location>
        <begin position="27"/>
        <end position="48"/>
    </location>
</feature>
<dbReference type="EMBL" id="CADEPI010000022">
    <property type="protein sequence ID" value="CAB3365839.1"/>
    <property type="molecule type" value="Genomic_DNA"/>
</dbReference>
<sequence length="232" mass="25999">MICEFKSYNKSSAYFEPMWPFPEGHTCRVCKRVLCSVRGREQHEREAHPPTVTCPICLVKHYDEMEVLCHLEMHLPLICGHPRCGYFISTKMELLQHRAFENLQNIPAMSSMSMPVQPSTSSAKTEPAARAPASPRPLIHFEKSPMCTPKRRYPMESPILMPQIAGAHDLIAPKTPVARVVAQSSTSLTPALSSLRLMSPASPLYRSCIDEDELMVSALDSSPLNFHSPNCH</sequence>
<dbReference type="Proteomes" id="UP000494165">
    <property type="component" value="Unassembled WGS sequence"/>
</dbReference>
<name>A0A8S1CCI5_9INSE</name>
<evidence type="ECO:0000256" key="1">
    <source>
        <dbReference type="SAM" id="MobiDB-lite"/>
    </source>
</evidence>
<dbReference type="InterPro" id="IPR013087">
    <property type="entry name" value="Znf_C2H2_type"/>
</dbReference>
<organism evidence="3 4">
    <name type="scientific">Cloeon dipterum</name>
    <dbReference type="NCBI Taxonomy" id="197152"/>
    <lineage>
        <taxon>Eukaryota</taxon>
        <taxon>Metazoa</taxon>
        <taxon>Ecdysozoa</taxon>
        <taxon>Arthropoda</taxon>
        <taxon>Hexapoda</taxon>
        <taxon>Insecta</taxon>
        <taxon>Pterygota</taxon>
        <taxon>Palaeoptera</taxon>
        <taxon>Ephemeroptera</taxon>
        <taxon>Pisciforma</taxon>
        <taxon>Baetidae</taxon>
        <taxon>Cloeon</taxon>
    </lineage>
</organism>
<gene>
    <name evidence="3" type="ORF">CLODIP_2_CD06560</name>
</gene>
<protein>
    <recommendedName>
        <fullName evidence="2">C2H2-type domain-containing protein</fullName>
    </recommendedName>
</protein>
<reference evidence="3 4" key="1">
    <citation type="submission" date="2020-04" db="EMBL/GenBank/DDBJ databases">
        <authorList>
            <person name="Alioto T."/>
            <person name="Alioto T."/>
            <person name="Gomez Garrido J."/>
        </authorList>
    </citation>
    <scope>NUCLEOTIDE SEQUENCE [LARGE SCALE GENOMIC DNA]</scope>
</reference>
<dbReference type="PROSITE" id="PS00028">
    <property type="entry name" value="ZINC_FINGER_C2H2_1"/>
    <property type="match status" value="1"/>
</dbReference>
<proteinExistence type="predicted"/>